<gene>
    <name evidence="1" type="ORF">HDF23_001141</name>
</gene>
<evidence type="ECO:0000313" key="1">
    <source>
        <dbReference type="EMBL" id="MBB6108406.1"/>
    </source>
</evidence>
<organism evidence="1 2">
    <name type="scientific">Mucilaginibacter lappiensis</name>
    <dbReference type="NCBI Taxonomy" id="354630"/>
    <lineage>
        <taxon>Bacteria</taxon>
        <taxon>Pseudomonadati</taxon>
        <taxon>Bacteroidota</taxon>
        <taxon>Sphingobacteriia</taxon>
        <taxon>Sphingobacteriales</taxon>
        <taxon>Sphingobacteriaceae</taxon>
        <taxon>Mucilaginibacter</taxon>
    </lineage>
</organism>
<keyword evidence="2" id="KW-1185">Reference proteome</keyword>
<accession>A0ABR6PJJ4</accession>
<proteinExistence type="predicted"/>
<evidence type="ECO:0000313" key="2">
    <source>
        <dbReference type="Proteomes" id="UP000541583"/>
    </source>
</evidence>
<dbReference type="EMBL" id="JACHCB010000002">
    <property type="protein sequence ID" value="MBB6108406.1"/>
    <property type="molecule type" value="Genomic_DNA"/>
</dbReference>
<reference evidence="1 2" key="1">
    <citation type="submission" date="2020-08" db="EMBL/GenBank/DDBJ databases">
        <title>Genomic Encyclopedia of Type Strains, Phase IV (KMG-V): Genome sequencing to study the core and pangenomes of soil and plant-associated prokaryotes.</title>
        <authorList>
            <person name="Whitman W."/>
        </authorList>
    </citation>
    <scope>NUCLEOTIDE SEQUENCE [LARGE SCALE GENOMIC DNA]</scope>
    <source>
        <strain evidence="1 2">ANJLi2</strain>
    </source>
</reference>
<dbReference type="Proteomes" id="UP000541583">
    <property type="component" value="Unassembled WGS sequence"/>
</dbReference>
<dbReference type="Pfam" id="PF15931">
    <property type="entry name" value="DUF4747"/>
    <property type="match status" value="1"/>
</dbReference>
<dbReference type="RefSeq" id="WP_076371311.1">
    <property type="nucleotide sequence ID" value="NZ_FTMG01000002.1"/>
</dbReference>
<dbReference type="InterPro" id="IPR031832">
    <property type="entry name" value="DUF4747"/>
</dbReference>
<protein>
    <submittedName>
        <fullName evidence="1">Uncharacterized protein</fullName>
    </submittedName>
</protein>
<comment type="caution">
    <text evidence="1">The sequence shown here is derived from an EMBL/GenBank/DDBJ whole genome shotgun (WGS) entry which is preliminary data.</text>
</comment>
<sequence>MAIKKFKFYVFNIKLQSLKEGDERIIAYENLIKAITSKPHFTRLNKNEAITMYKPFEREEKGLKYFYGNLGKGISFFDKDEIRVINNNKVSKEVVNKDNILEPITGEYIFIPSIHRLGLLKTPNSPTVGDVERFLREHLGKYIAPDEKIEIDFEKEPSIIDEIFNAEAVYKLSYEITYTNSDALPAQGELFDEYLHENNIGKLSVIAEADHNQEGLKIKDVNFLGGGIEVARNNGVIKSAKIKTPDSRKIKTVSNTQKPLLQEAELINENDIKPQRWFNKFIHLYRGI</sequence>
<name>A0ABR6PJJ4_9SPHI</name>